<dbReference type="RefSeq" id="WP_134485218.1">
    <property type="nucleotide sequence ID" value="NZ_LR216287.1"/>
</dbReference>
<dbReference type="KEGG" id="nfn:NFRAN_2926"/>
<organism evidence="1 2">
    <name type="scientific">Candidatus Nitrosocosmicus franklandianus</name>
    <dbReference type="NCBI Taxonomy" id="1798806"/>
    <lineage>
        <taxon>Archaea</taxon>
        <taxon>Nitrososphaerota</taxon>
        <taxon>Nitrososphaeria</taxon>
        <taxon>Nitrososphaerales</taxon>
        <taxon>Nitrososphaeraceae</taxon>
        <taxon>Candidatus Nitrosocosmicus</taxon>
    </lineage>
</organism>
<name>A0A484IK23_9ARCH</name>
<gene>
    <name evidence="1" type="ORF">NFRAN_2926</name>
</gene>
<dbReference type="AlphaFoldDB" id="A0A484IK23"/>
<accession>A0A484IK23</accession>
<reference evidence="1 2" key="1">
    <citation type="submission" date="2019-02" db="EMBL/GenBank/DDBJ databases">
        <authorList>
            <person name="Lehtovirta-Morley E L."/>
        </authorList>
    </citation>
    <scope>NUCLEOTIDE SEQUENCE [LARGE SCALE GENOMIC DNA]</scope>
    <source>
        <strain evidence="1">NFRAN1</strain>
    </source>
</reference>
<proteinExistence type="predicted"/>
<sequence>MIFSRKRGKDAHVKETKLLNENLQHLVRSIEEASDDQREIVKQFKIEMENFVTERTLESCIKTLNLSMQLANVREQLLGIYKQYISILENELRIALDENEKKNSQTSRM</sequence>
<dbReference type="GeneID" id="39422036"/>
<dbReference type="Proteomes" id="UP000294299">
    <property type="component" value="Chromosome NFRAN"/>
</dbReference>
<dbReference type="EMBL" id="LR216287">
    <property type="protein sequence ID" value="VFJ15249.1"/>
    <property type="molecule type" value="Genomic_DNA"/>
</dbReference>
<keyword evidence="2" id="KW-1185">Reference proteome</keyword>
<evidence type="ECO:0000313" key="2">
    <source>
        <dbReference type="Proteomes" id="UP000294299"/>
    </source>
</evidence>
<protein>
    <submittedName>
        <fullName evidence="1">Uncharacterized protein</fullName>
    </submittedName>
</protein>
<evidence type="ECO:0000313" key="1">
    <source>
        <dbReference type="EMBL" id="VFJ15249.1"/>
    </source>
</evidence>
<dbReference type="OrthoDB" id="8531at2157"/>